<dbReference type="EMBL" id="ANOH01000410">
    <property type="protein sequence ID" value="EMI52690.1"/>
    <property type="molecule type" value="Genomic_DNA"/>
</dbReference>
<reference evidence="3 4" key="1">
    <citation type="journal article" date="2013" name="Mar. Genomics">
        <title>Expression of sulfatases in Rhodopirellula baltica and the diversity of sulfatases in the genus Rhodopirellula.</title>
        <authorList>
            <person name="Wegner C.E."/>
            <person name="Richter-Heitmann T."/>
            <person name="Klindworth A."/>
            <person name="Klockow C."/>
            <person name="Richter M."/>
            <person name="Achstetter T."/>
            <person name="Glockner F.O."/>
            <person name="Harder J."/>
        </authorList>
    </citation>
    <scope>NUCLEOTIDE SEQUENCE [LARGE SCALE GENOMIC DNA]</scope>
    <source>
        <strain evidence="3 4">SM41</strain>
    </source>
</reference>
<dbReference type="PATRIC" id="fig|1263870.3.peg.6223"/>
<dbReference type="SUPFAM" id="SSF49879">
    <property type="entry name" value="SMAD/FHA domain"/>
    <property type="match status" value="2"/>
</dbReference>
<dbReference type="Proteomes" id="UP000011885">
    <property type="component" value="Unassembled WGS sequence"/>
</dbReference>
<feature type="region of interest" description="Disordered" evidence="1">
    <location>
        <begin position="64"/>
        <end position="103"/>
    </location>
</feature>
<sequence length="341" mass="38156">MAKWWQTFSILSIKLLPMFEKLKRLLGAADEHAGEAASAHQTMTGETLDQEIDAIRQTMVVDPSRLREEVDDTPGNSPRPATGRAAGGKVGVASGKKSSKRTPLYRPILRPPMAFLSVLDDGSIKESEVHRLRGGAVVLGREQGDITFPHEVLMSSKHAQLECRKHRGGYQWHFVDLDSRNGSFFRVQRAYLRNAQEFLVGGHRFAFRMPSPDGKFDDTVGTQVSGDANDARATQLVTEVKVALPKLVYRDPKGPEQSYTLDSTHIVIGSDPSTSALSINDPYVCPNHLQLHHTSRGWLIEDLDSRNGIWLRLHDVKLDQITEFQLGEQRFYFRPPAARHA</sequence>
<dbReference type="SMART" id="SM00240">
    <property type="entry name" value="FHA"/>
    <property type="match status" value="2"/>
</dbReference>
<dbReference type="InterPro" id="IPR000253">
    <property type="entry name" value="FHA_dom"/>
</dbReference>
<feature type="domain" description="FHA" evidence="2">
    <location>
        <begin position="137"/>
        <end position="190"/>
    </location>
</feature>
<proteinExistence type="predicted"/>
<evidence type="ECO:0000256" key="1">
    <source>
        <dbReference type="SAM" id="MobiDB-lite"/>
    </source>
</evidence>
<dbReference type="Gene3D" id="2.60.200.20">
    <property type="match status" value="2"/>
</dbReference>
<feature type="domain" description="FHA" evidence="2">
    <location>
        <begin position="266"/>
        <end position="316"/>
    </location>
</feature>
<keyword evidence="4" id="KW-1185">Reference proteome</keyword>
<name>M5TU52_9BACT</name>
<protein>
    <submittedName>
        <fullName evidence="3">Forkhead-associated domain protein</fullName>
    </submittedName>
</protein>
<dbReference type="AlphaFoldDB" id="M5TU52"/>
<comment type="caution">
    <text evidence="3">The sequence shown here is derived from an EMBL/GenBank/DDBJ whole genome shotgun (WGS) entry which is preliminary data.</text>
</comment>
<dbReference type="CDD" id="cd00060">
    <property type="entry name" value="FHA"/>
    <property type="match status" value="2"/>
</dbReference>
<evidence type="ECO:0000313" key="3">
    <source>
        <dbReference type="EMBL" id="EMI52690.1"/>
    </source>
</evidence>
<evidence type="ECO:0000313" key="4">
    <source>
        <dbReference type="Proteomes" id="UP000011885"/>
    </source>
</evidence>
<dbReference type="InterPro" id="IPR008984">
    <property type="entry name" value="SMAD_FHA_dom_sf"/>
</dbReference>
<evidence type="ECO:0000259" key="2">
    <source>
        <dbReference type="PROSITE" id="PS50006"/>
    </source>
</evidence>
<dbReference type="PROSITE" id="PS50006">
    <property type="entry name" value="FHA_DOMAIN"/>
    <property type="match status" value="2"/>
</dbReference>
<organism evidence="3 4">
    <name type="scientific">Rhodopirellula sallentina SM41</name>
    <dbReference type="NCBI Taxonomy" id="1263870"/>
    <lineage>
        <taxon>Bacteria</taxon>
        <taxon>Pseudomonadati</taxon>
        <taxon>Planctomycetota</taxon>
        <taxon>Planctomycetia</taxon>
        <taxon>Pirellulales</taxon>
        <taxon>Pirellulaceae</taxon>
        <taxon>Rhodopirellula</taxon>
    </lineage>
</organism>
<dbReference type="Pfam" id="PF00498">
    <property type="entry name" value="FHA"/>
    <property type="match status" value="2"/>
</dbReference>
<accession>M5TU52</accession>
<gene>
    <name evidence="3" type="ORF">RSSM_05869</name>
</gene>